<dbReference type="AlphaFoldDB" id="A0A7I8D919"/>
<protein>
    <submittedName>
        <fullName evidence="1">Uncharacterized protein</fullName>
    </submittedName>
</protein>
<gene>
    <name evidence="1" type="ORF">skT53_08370</name>
</gene>
<dbReference type="Proteomes" id="UP000593802">
    <property type="component" value="Chromosome"/>
</dbReference>
<reference evidence="1 2" key="1">
    <citation type="submission" date="2020-08" db="EMBL/GenBank/DDBJ databases">
        <title>Complete Genome Sequence of Effusibacillus dendaii Strain skT53, Isolated from Farmland soil.</title>
        <authorList>
            <person name="Konishi T."/>
            <person name="Kawasaki H."/>
        </authorList>
    </citation>
    <scope>NUCLEOTIDE SEQUENCE [LARGE SCALE GENOMIC DNA]</scope>
    <source>
        <strain evidence="2">skT53</strain>
    </source>
</reference>
<dbReference type="EMBL" id="AP023366">
    <property type="protein sequence ID" value="BCJ85852.1"/>
    <property type="molecule type" value="Genomic_DNA"/>
</dbReference>
<keyword evidence="2" id="KW-1185">Reference proteome</keyword>
<accession>A0A7I8D919</accession>
<dbReference type="KEGG" id="eff:skT53_08370"/>
<evidence type="ECO:0000313" key="2">
    <source>
        <dbReference type="Proteomes" id="UP000593802"/>
    </source>
</evidence>
<evidence type="ECO:0000313" key="1">
    <source>
        <dbReference type="EMBL" id="BCJ85852.1"/>
    </source>
</evidence>
<name>A0A7I8D919_9BACL</name>
<proteinExistence type="predicted"/>
<organism evidence="1 2">
    <name type="scientific">Effusibacillus dendaii</name>
    <dbReference type="NCBI Taxonomy" id="2743772"/>
    <lineage>
        <taxon>Bacteria</taxon>
        <taxon>Bacillati</taxon>
        <taxon>Bacillota</taxon>
        <taxon>Bacilli</taxon>
        <taxon>Bacillales</taxon>
        <taxon>Alicyclobacillaceae</taxon>
        <taxon>Effusibacillus</taxon>
    </lineage>
</organism>
<sequence>MDLKDLKRLAEASDERSDRFNGVATKYLQHYLTWFRYLDSQERENATPNKKNMLVSSCLLTVSETNLKLRRASFSL</sequence>